<evidence type="ECO:0000313" key="4">
    <source>
        <dbReference type="Proteomes" id="UP001140560"/>
    </source>
</evidence>
<evidence type="ECO:0000313" key="3">
    <source>
        <dbReference type="EMBL" id="KAJ4373981.1"/>
    </source>
</evidence>
<proteinExistence type="predicted"/>
<feature type="compositionally biased region" description="Pro residues" evidence="1">
    <location>
        <begin position="932"/>
        <end position="950"/>
    </location>
</feature>
<feature type="compositionally biased region" description="Low complexity" evidence="1">
    <location>
        <begin position="558"/>
        <end position="568"/>
    </location>
</feature>
<dbReference type="InterPro" id="IPR017861">
    <property type="entry name" value="KAE1/TsaD"/>
</dbReference>
<reference evidence="3" key="1">
    <citation type="submission" date="2022-10" db="EMBL/GenBank/DDBJ databases">
        <title>Tapping the CABI collections for fungal endophytes: first genome assemblies for Collariella, Neodidymelliopsis, Ascochyta clinopodiicola, Didymella pomorum, Didymosphaeria variabile, Neocosmospora piperis and Neocucurbitaria cava.</title>
        <authorList>
            <person name="Hill R."/>
        </authorList>
    </citation>
    <scope>NUCLEOTIDE SEQUENCE</scope>
    <source>
        <strain evidence="3">IMI 356814</strain>
    </source>
</reference>
<dbReference type="Proteomes" id="UP001140560">
    <property type="component" value="Unassembled WGS sequence"/>
</dbReference>
<sequence length="972" mass="104660">MQAHALTPRLVNALEADSFPKHASLDDSPTAEPVSSSPDYPFLSVLASGGHTLLIHSASLTDHRVLGGTNDIAIGECLDKVARVILPPEALRTTRSTMYGSLLEDYAFGETWREDAKVQATRQTQDERSVPASPNPPESTLPLMDHASARTYSEMHRPRYKWYNVASNHEDAVQRSATKWGWGFIQPLTKAGGGTKINSLEMSFSGLMTAVERVVRYGMNPATKKLNKTERAAADISAEERKDIAREAMRAAFEHVASRVVLSLKSLHSISATQPAVVMAGGVAANSFLRHIIRAAPTGLKDRQIGLLPPAQSVSWDTGKPEQTQEPSTPGLPPVFPPQPSDQISLSPPSYSVSWDGPGPSEAPTSSKVPDYPPPPKSSDQVTPVPSYSVSWANPGGPEKPTLPPFTPPKPSDQISLGKPSYWVSWETSGPNPTPAPEEPGYPPPSTPTNQFSLGQPSGWISWETSGPGPTAPPEEPPYPPKPSDQISLGQPSYSVSWDGSGPGASSTPIPEPPKSSASPSPSVSKSTKKPDYPSWKPWPPKSTNSTAKATPKPSQQSTSTPAYSPKPTSTPAPTPTPTPKPTLPTQSNQISLGPPKYSVTWNRQKRENVNDLHVKSTSKASTKPKPKPTSKKPKSTPTPTPTPVPTPAPPQPSDEITIGPPQPSISWGKKRQFDYDPEATAEPFPEDEEPFPEDPEDGDPVEIPPFPFPTQPNSIGIQPPKVSFGWGKREAAPQTEVDTIGLQFPEPTLWWPKPQPPTYISWGKRQDEAEPTALPEDPEDPEEPVPIEVTALPIPTAPDSIGLGPPQQSVGWGKRAAAPQFDTIGLPFPIPSIWWPKPQPPSFVSWGKRQDAAPTPSDEVGINPPSASISWGKRDDYPEHTPKPTKPPGGVTPTPTPTPIASSSKLVTPPGPKPPVSSHAKPSHSKEPVYTPIPPHTPFKPPPSPPLPYAPRKQRSKYLPASRRNVRSQVM</sequence>
<evidence type="ECO:0000256" key="1">
    <source>
        <dbReference type="SAM" id="MobiDB-lite"/>
    </source>
</evidence>
<dbReference type="GO" id="GO:0005739">
    <property type="term" value="C:mitochondrion"/>
    <property type="evidence" value="ECO:0007669"/>
    <property type="project" value="TreeGrafter"/>
</dbReference>
<protein>
    <submittedName>
        <fullName evidence="3">Mitochondrial tRNAs modification protein</fullName>
        <ecNumber evidence="3">2.3.1.234</ecNumber>
    </submittedName>
</protein>
<dbReference type="PANTHER" id="PTHR11735:SF6">
    <property type="entry name" value="TRNA N6-ADENOSINE THREONYLCARBAMOYLTRANSFERASE, MITOCHONDRIAL"/>
    <property type="match status" value="1"/>
</dbReference>
<feature type="region of interest" description="Disordered" evidence="1">
    <location>
        <begin position="311"/>
        <end position="733"/>
    </location>
</feature>
<feature type="compositionally biased region" description="Basic and acidic residues" evidence="1">
    <location>
        <begin position="605"/>
        <end position="615"/>
    </location>
</feature>
<feature type="compositionally biased region" description="Basic and acidic residues" evidence="1">
    <location>
        <begin position="873"/>
        <end position="883"/>
    </location>
</feature>
<feature type="region of interest" description="Disordered" evidence="1">
    <location>
        <begin position="117"/>
        <end position="143"/>
    </location>
</feature>
<feature type="compositionally biased region" description="Pro residues" evidence="1">
    <location>
        <begin position="637"/>
        <end position="653"/>
    </location>
</feature>
<comment type="caution">
    <text evidence="3">The sequence shown here is derived from an EMBL/GenBank/DDBJ whole genome shotgun (WGS) entry which is preliminary data.</text>
</comment>
<dbReference type="Gene3D" id="3.30.420.40">
    <property type="match status" value="1"/>
</dbReference>
<gene>
    <name evidence="3" type="primary">QRI7</name>
    <name evidence="3" type="ORF">N0V83_002720</name>
</gene>
<feature type="compositionally biased region" description="Pro residues" evidence="1">
    <location>
        <begin position="330"/>
        <end position="340"/>
    </location>
</feature>
<feature type="compositionally biased region" description="Polar residues" evidence="1">
    <location>
        <begin position="312"/>
        <end position="328"/>
    </location>
</feature>
<dbReference type="GO" id="GO:0072670">
    <property type="term" value="P:mitochondrial tRNA threonylcarbamoyladenosine modification"/>
    <property type="evidence" value="ECO:0007669"/>
    <property type="project" value="TreeGrafter"/>
</dbReference>
<feature type="region of interest" description="Disordered" evidence="1">
    <location>
        <begin position="840"/>
        <end position="972"/>
    </location>
</feature>
<feature type="compositionally biased region" description="Pro residues" evidence="1">
    <location>
        <begin position="569"/>
        <end position="583"/>
    </location>
</feature>
<feature type="compositionally biased region" description="Polar residues" evidence="1">
    <location>
        <begin position="542"/>
        <end position="557"/>
    </location>
</feature>
<feature type="compositionally biased region" description="Pro residues" evidence="1">
    <location>
        <begin position="470"/>
        <end position="483"/>
    </location>
</feature>
<dbReference type="PANTHER" id="PTHR11735">
    <property type="entry name" value="TRNA N6-ADENOSINE THREONYLCARBAMOYLTRANSFERASE"/>
    <property type="match status" value="1"/>
</dbReference>
<keyword evidence="3" id="KW-0012">Acyltransferase</keyword>
<dbReference type="AlphaFoldDB" id="A0A9W9CNY7"/>
<dbReference type="Pfam" id="PF00814">
    <property type="entry name" value="TsaD"/>
    <property type="match status" value="1"/>
</dbReference>
<feature type="compositionally biased region" description="Polar residues" evidence="1">
    <location>
        <begin position="378"/>
        <end position="392"/>
    </location>
</feature>
<name>A0A9W9CNY7_9PLEO</name>
<feature type="compositionally biased region" description="Polar residues" evidence="1">
    <location>
        <begin position="341"/>
        <end position="353"/>
    </location>
</feature>
<feature type="compositionally biased region" description="Low complexity" evidence="1">
    <location>
        <begin position="515"/>
        <end position="526"/>
    </location>
</feature>
<keyword evidence="3" id="KW-0808">Transferase</keyword>
<dbReference type="OrthoDB" id="10259622at2759"/>
<feature type="compositionally biased region" description="Polar residues" evidence="1">
    <location>
        <begin position="485"/>
        <end position="508"/>
    </location>
</feature>
<dbReference type="EC" id="2.3.1.234" evidence="3"/>
<dbReference type="PRINTS" id="PR00789">
    <property type="entry name" value="OSIALOPTASE"/>
</dbReference>
<feature type="compositionally biased region" description="Basic residues" evidence="1">
    <location>
        <begin position="623"/>
        <end position="635"/>
    </location>
</feature>
<feature type="compositionally biased region" description="Pro residues" evidence="1">
    <location>
        <begin position="401"/>
        <end position="411"/>
    </location>
</feature>
<accession>A0A9W9CNY7</accession>
<feature type="compositionally biased region" description="Acidic residues" evidence="1">
    <location>
        <begin position="676"/>
        <end position="701"/>
    </location>
</feature>
<feature type="region of interest" description="Disordered" evidence="1">
    <location>
        <begin position="747"/>
        <end position="816"/>
    </location>
</feature>
<organism evidence="3 4">
    <name type="scientific">Neocucurbitaria cava</name>
    <dbReference type="NCBI Taxonomy" id="798079"/>
    <lineage>
        <taxon>Eukaryota</taxon>
        <taxon>Fungi</taxon>
        <taxon>Dikarya</taxon>
        <taxon>Ascomycota</taxon>
        <taxon>Pezizomycotina</taxon>
        <taxon>Dothideomycetes</taxon>
        <taxon>Pleosporomycetidae</taxon>
        <taxon>Pleosporales</taxon>
        <taxon>Pleosporineae</taxon>
        <taxon>Cucurbitariaceae</taxon>
        <taxon>Neocucurbitaria</taxon>
    </lineage>
</organism>
<keyword evidence="4" id="KW-1185">Reference proteome</keyword>
<feature type="compositionally biased region" description="Acidic residues" evidence="1">
    <location>
        <begin position="777"/>
        <end position="786"/>
    </location>
</feature>
<dbReference type="GO" id="GO:0061711">
    <property type="term" value="F:tRNA N(6)-L-threonylcarbamoyladenine synthase activity"/>
    <property type="evidence" value="ECO:0007669"/>
    <property type="project" value="UniProtKB-EC"/>
</dbReference>
<dbReference type="InterPro" id="IPR000905">
    <property type="entry name" value="Gcp-like_dom"/>
</dbReference>
<feature type="compositionally biased region" description="Pro residues" evidence="1">
    <location>
        <begin position="432"/>
        <end position="447"/>
    </location>
</feature>
<evidence type="ECO:0000259" key="2">
    <source>
        <dbReference type="Pfam" id="PF00814"/>
    </source>
</evidence>
<dbReference type="EMBL" id="JAPEUY010000004">
    <property type="protein sequence ID" value="KAJ4373981.1"/>
    <property type="molecule type" value="Genomic_DNA"/>
</dbReference>
<feature type="domain" description="Gcp-like" evidence="2">
    <location>
        <begin position="38"/>
        <end position="87"/>
    </location>
</feature>